<dbReference type="EMBL" id="CM008970">
    <property type="protein sequence ID" value="PNW79444.1"/>
    <property type="molecule type" value="Genomic_DNA"/>
</dbReference>
<dbReference type="PaxDb" id="3055-EDO95708"/>
<protein>
    <recommendedName>
        <fullName evidence="1">Nucleotide-diphospho-sugar transferase domain-containing protein</fullName>
    </recommendedName>
</protein>
<feature type="domain" description="Nucleotide-diphospho-sugar transferase" evidence="1">
    <location>
        <begin position="41"/>
        <end position="181"/>
    </location>
</feature>
<dbReference type="InterPro" id="IPR005069">
    <property type="entry name" value="Nucl-diP-sugar_transferase"/>
</dbReference>
<dbReference type="GeneID" id="66054922"/>
<reference evidence="2 3" key="1">
    <citation type="journal article" date="2007" name="Science">
        <title>The Chlamydomonas genome reveals the evolution of key animal and plant functions.</title>
        <authorList>
            <person name="Merchant S.S."/>
            <person name="Prochnik S.E."/>
            <person name="Vallon O."/>
            <person name="Harris E.H."/>
            <person name="Karpowicz S.J."/>
            <person name="Witman G.B."/>
            <person name="Terry A."/>
            <person name="Salamov A."/>
            <person name="Fritz-Laylin L.K."/>
            <person name="Marechal-Drouard L."/>
            <person name="Marshall W.F."/>
            <person name="Qu L.H."/>
            <person name="Nelson D.R."/>
            <person name="Sanderfoot A.A."/>
            <person name="Spalding M.H."/>
            <person name="Kapitonov V.V."/>
            <person name="Ren Q."/>
            <person name="Ferris P."/>
            <person name="Lindquist E."/>
            <person name="Shapiro H."/>
            <person name="Lucas S.M."/>
            <person name="Grimwood J."/>
            <person name="Schmutz J."/>
            <person name="Cardol P."/>
            <person name="Cerutti H."/>
            <person name="Chanfreau G."/>
            <person name="Chen C.L."/>
            <person name="Cognat V."/>
            <person name="Croft M.T."/>
            <person name="Dent R."/>
            <person name="Dutcher S."/>
            <person name="Fernandez E."/>
            <person name="Fukuzawa H."/>
            <person name="Gonzalez-Ballester D."/>
            <person name="Gonzalez-Halphen D."/>
            <person name="Hallmann A."/>
            <person name="Hanikenne M."/>
            <person name="Hippler M."/>
            <person name="Inwood W."/>
            <person name="Jabbari K."/>
            <person name="Kalanon M."/>
            <person name="Kuras R."/>
            <person name="Lefebvre P.A."/>
            <person name="Lemaire S.D."/>
            <person name="Lobanov A.V."/>
            <person name="Lohr M."/>
            <person name="Manuell A."/>
            <person name="Meier I."/>
            <person name="Mets L."/>
            <person name="Mittag M."/>
            <person name="Mittelmeier T."/>
            <person name="Moroney J.V."/>
            <person name="Moseley J."/>
            <person name="Napoli C."/>
            <person name="Nedelcu A.M."/>
            <person name="Niyogi K."/>
            <person name="Novoselov S.V."/>
            <person name="Paulsen I.T."/>
            <person name="Pazour G."/>
            <person name="Purton S."/>
            <person name="Ral J.P."/>
            <person name="Riano-Pachon D.M."/>
            <person name="Riekhof W."/>
            <person name="Rymarquis L."/>
            <person name="Schroda M."/>
            <person name="Stern D."/>
            <person name="Umen J."/>
            <person name="Willows R."/>
            <person name="Wilson N."/>
            <person name="Zimmer S.L."/>
            <person name="Allmer J."/>
            <person name="Balk J."/>
            <person name="Bisova K."/>
            <person name="Chen C.J."/>
            <person name="Elias M."/>
            <person name="Gendler K."/>
            <person name="Hauser C."/>
            <person name="Lamb M.R."/>
            <person name="Ledford H."/>
            <person name="Long J.C."/>
            <person name="Minagawa J."/>
            <person name="Page M.D."/>
            <person name="Pan J."/>
            <person name="Pootakham W."/>
            <person name="Roje S."/>
            <person name="Rose A."/>
            <person name="Stahlberg E."/>
            <person name="Terauchi A.M."/>
            <person name="Yang P."/>
            <person name="Ball S."/>
            <person name="Bowler C."/>
            <person name="Dieckmann C.L."/>
            <person name="Gladyshev V.N."/>
            <person name="Green P."/>
            <person name="Jorgensen R."/>
            <person name="Mayfield S."/>
            <person name="Mueller-Roeber B."/>
            <person name="Rajamani S."/>
            <person name="Sayre R.T."/>
            <person name="Brokstein P."/>
            <person name="Dubchak I."/>
            <person name="Goodstein D."/>
            <person name="Hornick L."/>
            <person name="Huang Y.W."/>
            <person name="Jhaveri J."/>
            <person name="Luo Y."/>
            <person name="Martinez D."/>
            <person name="Ngau W.C."/>
            <person name="Otillar B."/>
            <person name="Poliakov A."/>
            <person name="Porter A."/>
            <person name="Szajkowski L."/>
            <person name="Werner G."/>
            <person name="Zhou K."/>
            <person name="Grigoriev I.V."/>
            <person name="Rokhsar D.S."/>
            <person name="Grossman A.R."/>
        </authorList>
    </citation>
    <scope>NUCLEOTIDE SEQUENCE [LARGE SCALE GENOMIC DNA]</scope>
    <source>
        <strain evidence="3">CC-503</strain>
    </source>
</reference>
<name>A0A2K3DFX7_CHLRE</name>
<dbReference type="InterPro" id="IPR052636">
    <property type="entry name" value="UDP-D-xylose:L-fucose_XylT"/>
</dbReference>
<evidence type="ECO:0000259" key="1">
    <source>
        <dbReference type="Pfam" id="PF03407"/>
    </source>
</evidence>
<dbReference type="KEGG" id="cre:CHLRE_09g415250v5"/>
<accession>A0A2K3DFX7</accession>
<evidence type="ECO:0000313" key="2">
    <source>
        <dbReference type="EMBL" id="PNW79444.1"/>
    </source>
</evidence>
<dbReference type="Gramene" id="PNW79444">
    <property type="protein sequence ID" value="PNW79444"/>
    <property type="gene ID" value="CHLRE_09g415250v5"/>
</dbReference>
<dbReference type="Proteomes" id="UP000006906">
    <property type="component" value="Chromosome 9"/>
</dbReference>
<dbReference type="PANTHER" id="PTHR47032:SF1">
    <property type="entry name" value="UDP-D-XYLOSE:L-FUCOSE ALPHA-1,3-D-XYLOSYLTRANSFERASE-RELATED"/>
    <property type="match status" value="1"/>
</dbReference>
<dbReference type="Pfam" id="PF03407">
    <property type="entry name" value="Nucleotid_trans"/>
    <property type="match status" value="1"/>
</dbReference>
<dbReference type="OrthoDB" id="522917at2759"/>
<dbReference type="RefSeq" id="XP_042921664.1">
    <property type="nucleotide sequence ID" value="XM_043066368.1"/>
</dbReference>
<keyword evidence="3" id="KW-1185">Reference proteome</keyword>
<dbReference type="PANTHER" id="PTHR47032">
    <property type="entry name" value="UDP-D-XYLOSE:L-FUCOSE ALPHA-1,3-D-XYLOSYLTRANSFERASE-RELATED"/>
    <property type="match status" value="1"/>
</dbReference>
<organism evidence="2 3">
    <name type="scientific">Chlamydomonas reinhardtii</name>
    <name type="common">Chlamydomonas smithii</name>
    <dbReference type="NCBI Taxonomy" id="3055"/>
    <lineage>
        <taxon>Eukaryota</taxon>
        <taxon>Viridiplantae</taxon>
        <taxon>Chlorophyta</taxon>
        <taxon>core chlorophytes</taxon>
        <taxon>Chlorophyceae</taxon>
        <taxon>CS clade</taxon>
        <taxon>Chlamydomonadales</taxon>
        <taxon>Chlamydomonadaceae</taxon>
        <taxon>Chlamydomonas</taxon>
    </lineage>
</organism>
<dbReference type="AlphaFoldDB" id="A0A2K3DFX7"/>
<dbReference type="InParanoid" id="A0A2K3DFX7"/>
<gene>
    <name evidence="2" type="ORF">CHLRE_09g415250v5</name>
</gene>
<sequence>MPVQLGCDSLQRLYQHKCYEFDHALNAGVEDMFVLSKTKAHAYSLGLTRIKALVDMISLGYDVFYFDLHHIFFQNPLKYMYTQTTAPVVVSGTPASGCRPLAAGPDGRLPDDHHRLDILFIRSQPSSFRCLYNWLYWSTHTAHDVNDKPLDHHTFRNTMQECVSSLGTSVVNVGYLDPHAFPSDCATKCGCNNNAPVEPGPDGNCPKDVMPKWVGYLLGCSGSNPALDASMIKYQTMWAAWNATLGH</sequence>
<proteinExistence type="predicted"/>
<evidence type="ECO:0000313" key="3">
    <source>
        <dbReference type="Proteomes" id="UP000006906"/>
    </source>
</evidence>